<reference evidence="1 2" key="1">
    <citation type="submission" date="2018-12" db="EMBL/GenBank/DDBJ databases">
        <title>Vibrio sp. isolated from China Sea.</title>
        <authorList>
            <person name="Li Y."/>
        </authorList>
    </citation>
    <scope>NUCLEOTIDE SEQUENCE [LARGE SCALE GENOMIC DNA]</scope>
    <source>
        <strain evidence="1 2">BEI207</strain>
    </source>
</reference>
<evidence type="ECO:0000313" key="2">
    <source>
        <dbReference type="Proteomes" id="UP000268973"/>
    </source>
</evidence>
<sequence>MNQLDTWVNQISQWYHTRKHDQGVQLESLILSAPEDVWGPMITETQSKAIACWLDGCLRIFQHSRYEQPSKAYQYLQLAYSKLQWVVTRPSSELDLKDWCMKRMQHLAVLSLEFCNQQSDDHWQHESHLLIETHVQFMASQRWNEDPHWNNDQGNPSYH</sequence>
<accession>A0A3S0N7T6</accession>
<dbReference type="OrthoDB" id="5916324at2"/>
<dbReference type="AlphaFoldDB" id="A0A3S0N7T6"/>
<keyword evidence="2" id="KW-1185">Reference proteome</keyword>
<evidence type="ECO:0000313" key="1">
    <source>
        <dbReference type="EMBL" id="RTZ17908.1"/>
    </source>
</evidence>
<protein>
    <submittedName>
        <fullName evidence="1">Transcriptional regulator</fullName>
    </submittedName>
</protein>
<proteinExistence type="predicted"/>
<comment type="caution">
    <text evidence="1">The sequence shown here is derived from an EMBL/GenBank/DDBJ whole genome shotgun (WGS) entry which is preliminary data.</text>
</comment>
<dbReference type="Proteomes" id="UP000268973">
    <property type="component" value="Unassembled WGS sequence"/>
</dbReference>
<dbReference type="RefSeq" id="WP_126572658.1">
    <property type="nucleotide sequence ID" value="NZ_RXZH01000001.1"/>
</dbReference>
<gene>
    <name evidence="1" type="ORF">EJ063_03730</name>
</gene>
<dbReference type="EMBL" id="RXZH01000001">
    <property type="protein sequence ID" value="RTZ17908.1"/>
    <property type="molecule type" value="Genomic_DNA"/>
</dbReference>
<organism evidence="1 2">
    <name type="scientific">Vibrio aquaticus</name>
    <dbReference type="NCBI Taxonomy" id="2496559"/>
    <lineage>
        <taxon>Bacteria</taxon>
        <taxon>Pseudomonadati</taxon>
        <taxon>Pseudomonadota</taxon>
        <taxon>Gammaproteobacteria</taxon>
        <taxon>Vibrionales</taxon>
        <taxon>Vibrionaceae</taxon>
        <taxon>Vibrio</taxon>
    </lineage>
</organism>
<name>A0A3S0N7T6_9VIBR</name>